<evidence type="ECO:0000259" key="1">
    <source>
        <dbReference type="Pfam" id="PF10988"/>
    </source>
</evidence>
<dbReference type="AlphaFoldDB" id="A0A1A7BTL1"/>
<organism evidence="2 3">
    <name type="scientific">Janthinobacterium psychrotolerans</name>
    <dbReference type="NCBI Taxonomy" id="1747903"/>
    <lineage>
        <taxon>Bacteria</taxon>
        <taxon>Pseudomonadati</taxon>
        <taxon>Pseudomonadota</taxon>
        <taxon>Betaproteobacteria</taxon>
        <taxon>Burkholderiales</taxon>
        <taxon>Oxalobacteraceae</taxon>
        <taxon>Janthinobacterium</taxon>
    </lineage>
</organism>
<sequence length="253" mass="26442">MKKSLHFALAFLATFGLLRGVSAETRQLEMRTVDARVVRVKLDGVMEVRIRQGSVASLSITADKRYIADVSTAQSGDTLHIETEVRGFKLNPGSIRADLVLPSLRAVSSEGFGSTDVSGFTGDELTLSLEGAGSVKVVGDFRKLNATLGGVGSMQLWIGNNDKAELDLQGAGSVVLGGRGRVLKASLGGLGSLNAQQFEADAVNLELSGLGNAIVNARSNAKLNLSGLGSVVVYGKPANRDVSVDGLGKVSWK</sequence>
<gene>
    <name evidence="2" type="ORF">ASR47_1001358</name>
</gene>
<dbReference type="STRING" id="1747903.ASR47_1001358"/>
<dbReference type="Gene3D" id="2.160.20.120">
    <property type="match status" value="1"/>
</dbReference>
<accession>A0A1A7BTL1</accession>
<dbReference type="Proteomes" id="UP000092713">
    <property type="component" value="Unassembled WGS sequence"/>
</dbReference>
<dbReference type="InterPro" id="IPR021255">
    <property type="entry name" value="DUF2807"/>
</dbReference>
<dbReference type="PATRIC" id="fig|1747903.4.peg.372"/>
<evidence type="ECO:0000313" key="3">
    <source>
        <dbReference type="Proteomes" id="UP000092713"/>
    </source>
</evidence>
<evidence type="ECO:0000313" key="2">
    <source>
        <dbReference type="EMBL" id="OBV36881.1"/>
    </source>
</evidence>
<reference evidence="2 3" key="1">
    <citation type="submission" date="2016-04" db="EMBL/GenBank/DDBJ databases">
        <title>Draft genome sequence of Janthinobacterium psychrotolerans sp. nov., isolated from freshwater sediments in Denmark.</title>
        <authorList>
            <person name="Gong X."/>
            <person name="Skrivergaard S."/>
            <person name="Korsgaard B.S."/>
            <person name="Schreiber L."/>
            <person name="Marshall I.P."/>
            <person name="Finster K."/>
            <person name="Schramm A."/>
        </authorList>
    </citation>
    <scope>NUCLEOTIDE SEQUENCE [LARGE SCALE GENOMIC DNA]</scope>
    <source>
        <strain evidence="2 3">S3-2</strain>
    </source>
</reference>
<dbReference type="OrthoDB" id="8706990at2"/>
<dbReference type="Pfam" id="PF10988">
    <property type="entry name" value="DUF2807"/>
    <property type="match status" value="1"/>
</dbReference>
<dbReference type="RefSeq" id="WP_065310648.1">
    <property type="nucleotide sequence ID" value="NZ_LOCQ01000062.1"/>
</dbReference>
<feature type="domain" description="Putative auto-transporter adhesin head GIN" evidence="1">
    <location>
        <begin position="40"/>
        <end position="237"/>
    </location>
</feature>
<keyword evidence="3" id="KW-1185">Reference proteome</keyword>
<proteinExistence type="predicted"/>
<protein>
    <submittedName>
        <fullName evidence="2">Putative auto-transporter adhesin, head GIN domain</fullName>
    </submittedName>
</protein>
<name>A0A1A7BTL1_9BURK</name>
<comment type="caution">
    <text evidence="2">The sequence shown here is derived from an EMBL/GenBank/DDBJ whole genome shotgun (WGS) entry which is preliminary data.</text>
</comment>
<dbReference type="EMBL" id="LOCQ01000062">
    <property type="protein sequence ID" value="OBV36881.1"/>
    <property type="molecule type" value="Genomic_DNA"/>
</dbReference>